<dbReference type="RefSeq" id="WP_021686798.1">
    <property type="nucleotide sequence ID" value="NZ_KI260561.1"/>
</dbReference>
<keyword evidence="5" id="KW-1185">Reference proteome</keyword>
<dbReference type="InterPro" id="IPR013149">
    <property type="entry name" value="ADH-like_C"/>
</dbReference>
<proteinExistence type="predicted"/>
<dbReference type="Gene3D" id="3.40.50.720">
    <property type="entry name" value="NAD(P)-binding Rossmann-like Domain"/>
    <property type="match status" value="1"/>
</dbReference>
<dbReference type="InterPro" id="IPR050129">
    <property type="entry name" value="Zn_alcohol_dh"/>
</dbReference>
<dbReference type="Gene3D" id="3.90.180.10">
    <property type="entry name" value="Medium-chain alcohol dehydrogenases, catalytic domain"/>
    <property type="match status" value="1"/>
</dbReference>
<organism evidence="4 5">
    <name type="scientific">Treponema lecithinolyticum ATCC 700332</name>
    <dbReference type="NCBI Taxonomy" id="1321815"/>
    <lineage>
        <taxon>Bacteria</taxon>
        <taxon>Pseudomonadati</taxon>
        <taxon>Spirochaetota</taxon>
        <taxon>Spirochaetia</taxon>
        <taxon>Spirochaetales</taxon>
        <taxon>Treponemataceae</taxon>
        <taxon>Treponema</taxon>
    </lineage>
</organism>
<evidence type="ECO:0000313" key="4">
    <source>
        <dbReference type="EMBL" id="ERJ94042.1"/>
    </source>
</evidence>
<keyword evidence="1" id="KW-0560">Oxidoreductase</keyword>
<dbReference type="InterPro" id="IPR036291">
    <property type="entry name" value="NAD(P)-bd_dom_sf"/>
</dbReference>
<sequence>MKTKAVRLYGVNDLRLEEFELPPIKDDEILAEVVSDSVCMSSHKLAMQGDAHKRVRAKLSENPVIIGHEFCGTLVEVGKKWQHQFKAGQKFAIQPALNKDGTLWAPGYSYAHIGGDATYIIIPAEVMELGCLLEYKADNFFMGSLSEPVSCVVGAFHAQYHTTAGSYEHRMGIVEGGSLALLAGVGPMGLTAIDYAVHNPRKPGFLVVTDIDDARLKRAESLLPPSEAAKYGVKLVYVNTRDIANPVEKLKELNGGKLYDDVFVFAPVKPVVELGDSLCGKDGCLNFFAGPTDPSFSAMYNFYNVHYEAHHVVGTSGGNTDDIKESLHMMAKGELNPVTMITHVGGLDQVADTVINLDKIPGGKKLIYTHKKLPLTALTDFEEKGKTDPLFAALAKIVQKSDMLWSKEAEDYLLEHAPDL</sequence>
<evidence type="ECO:0000259" key="3">
    <source>
        <dbReference type="Pfam" id="PF08240"/>
    </source>
</evidence>
<dbReference type="SUPFAM" id="SSF50129">
    <property type="entry name" value="GroES-like"/>
    <property type="match status" value="1"/>
</dbReference>
<feature type="domain" description="Alcohol dehydrogenase-like N-terminal" evidence="3">
    <location>
        <begin position="26"/>
        <end position="125"/>
    </location>
</feature>
<dbReference type="Proteomes" id="UP000016649">
    <property type="component" value="Unassembled WGS sequence"/>
</dbReference>
<comment type="caution">
    <text evidence="4">The sequence shown here is derived from an EMBL/GenBank/DDBJ whole genome shotgun (WGS) entry which is preliminary data.</text>
</comment>
<dbReference type="InterPro" id="IPR011032">
    <property type="entry name" value="GroES-like_sf"/>
</dbReference>
<dbReference type="Pfam" id="PF08240">
    <property type="entry name" value="ADH_N"/>
    <property type="match status" value="1"/>
</dbReference>
<name>A0ABN0P0H6_TRELE</name>
<dbReference type="CDD" id="cd08238">
    <property type="entry name" value="sorbose_phosphate_red"/>
    <property type="match status" value="1"/>
</dbReference>
<dbReference type="Pfam" id="PF00107">
    <property type="entry name" value="ADH_zinc_N"/>
    <property type="match status" value="1"/>
</dbReference>
<reference evidence="4 5" key="1">
    <citation type="submission" date="2013-08" db="EMBL/GenBank/DDBJ databases">
        <authorList>
            <person name="Weinstock G."/>
            <person name="Sodergren E."/>
            <person name="Wylie T."/>
            <person name="Fulton L."/>
            <person name="Fulton R."/>
            <person name="Fronick C."/>
            <person name="O'Laughlin M."/>
            <person name="Godfrey J."/>
            <person name="Miner T."/>
            <person name="Herter B."/>
            <person name="Appelbaum E."/>
            <person name="Cordes M."/>
            <person name="Lek S."/>
            <person name="Wollam A."/>
            <person name="Pepin K.H."/>
            <person name="Palsikar V.B."/>
            <person name="Mitreva M."/>
            <person name="Wilson R.K."/>
        </authorList>
    </citation>
    <scope>NUCLEOTIDE SEQUENCE [LARGE SCALE GENOMIC DNA]</scope>
    <source>
        <strain evidence="4 5">ATCC 700332</strain>
    </source>
</reference>
<protein>
    <submittedName>
        <fullName evidence="4">GroES-like protein</fullName>
    </submittedName>
</protein>
<evidence type="ECO:0000256" key="1">
    <source>
        <dbReference type="ARBA" id="ARBA00023002"/>
    </source>
</evidence>
<accession>A0ABN0P0H6</accession>
<dbReference type="SUPFAM" id="SSF51735">
    <property type="entry name" value="NAD(P)-binding Rossmann-fold domains"/>
    <property type="match status" value="1"/>
</dbReference>
<dbReference type="PANTHER" id="PTHR43401">
    <property type="entry name" value="L-THREONINE 3-DEHYDROGENASE"/>
    <property type="match status" value="1"/>
</dbReference>
<dbReference type="EMBL" id="AWVH01000006">
    <property type="protein sequence ID" value="ERJ94042.1"/>
    <property type="molecule type" value="Genomic_DNA"/>
</dbReference>
<gene>
    <name evidence="4" type="ORF">HMPREF9193_00397</name>
</gene>
<evidence type="ECO:0000313" key="5">
    <source>
        <dbReference type="Proteomes" id="UP000016649"/>
    </source>
</evidence>
<dbReference type="PANTHER" id="PTHR43401:SF2">
    <property type="entry name" value="L-THREONINE 3-DEHYDROGENASE"/>
    <property type="match status" value="1"/>
</dbReference>
<feature type="domain" description="Alcohol dehydrogenase-like C-terminal" evidence="2">
    <location>
        <begin position="188"/>
        <end position="331"/>
    </location>
</feature>
<evidence type="ECO:0000259" key="2">
    <source>
        <dbReference type="Pfam" id="PF00107"/>
    </source>
</evidence>
<dbReference type="InterPro" id="IPR013154">
    <property type="entry name" value="ADH-like_N"/>
</dbReference>